<accession>A0A9D3ZPL4</accession>
<dbReference type="Proteomes" id="UP000828251">
    <property type="component" value="Unassembled WGS sequence"/>
</dbReference>
<keyword evidence="2" id="KW-1185">Reference proteome</keyword>
<name>A0A9D3ZPL4_9ROSI</name>
<gene>
    <name evidence="1" type="ORF">J1N35_033949</name>
</gene>
<reference evidence="1 2" key="1">
    <citation type="journal article" date="2021" name="Plant Biotechnol. J.">
        <title>Multi-omics assisted identification of the key and species-specific regulatory components of drought-tolerant mechanisms in Gossypium stocksii.</title>
        <authorList>
            <person name="Yu D."/>
            <person name="Ke L."/>
            <person name="Zhang D."/>
            <person name="Wu Y."/>
            <person name="Sun Y."/>
            <person name="Mei J."/>
            <person name="Sun J."/>
            <person name="Sun Y."/>
        </authorList>
    </citation>
    <scope>NUCLEOTIDE SEQUENCE [LARGE SCALE GENOMIC DNA]</scope>
    <source>
        <strain evidence="2">cv. E1</strain>
        <tissue evidence="1">Leaf</tissue>
    </source>
</reference>
<evidence type="ECO:0000313" key="1">
    <source>
        <dbReference type="EMBL" id="KAH1055884.1"/>
    </source>
</evidence>
<proteinExistence type="predicted"/>
<sequence length="118" mass="13275">MYLRYSRTTMCCAGESRHEGRTKVLSAIQPAKDVYEGKNIDSIDLRSATKTLLGILEGQQTNMKPVELLERLPLKKEVACASDFEGKVVMQTEQLRQVNATSEIHLKHFGSVFNFDLA</sequence>
<dbReference type="EMBL" id="JAIQCV010000010">
    <property type="protein sequence ID" value="KAH1055884.1"/>
    <property type="molecule type" value="Genomic_DNA"/>
</dbReference>
<evidence type="ECO:0000313" key="2">
    <source>
        <dbReference type="Proteomes" id="UP000828251"/>
    </source>
</evidence>
<comment type="caution">
    <text evidence="1">The sequence shown here is derived from an EMBL/GenBank/DDBJ whole genome shotgun (WGS) entry which is preliminary data.</text>
</comment>
<organism evidence="1 2">
    <name type="scientific">Gossypium stocksii</name>
    <dbReference type="NCBI Taxonomy" id="47602"/>
    <lineage>
        <taxon>Eukaryota</taxon>
        <taxon>Viridiplantae</taxon>
        <taxon>Streptophyta</taxon>
        <taxon>Embryophyta</taxon>
        <taxon>Tracheophyta</taxon>
        <taxon>Spermatophyta</taxon>
        <taxon>Magnoliopsida</taxon>
        <taxon>eudicotyledons</taxon>
        <taxon>Gunneridae</taxon>
        <taxon>Pentapetalae</taxon>
        <taxon>rosids</taxon>
        <taxon>malvids</taxon>
        <taxon>Malvales</taxon>
        <taxon>Malvaceae</taxon>
        <taxon>Malvoideae</taxon>
        <taxon>Gossypium</taxon>
    </lineage>
</organism>
<protein>
    <submittedName>
        <fullName evidence="1">Uncharacterized protein</fullName>
    </submittedName>
</protein>
<dbReference type="AlphaFoldDB" id="A0A9D3ZPL4"/>